<keyword evidence="2" id="KW-1185">Reference proteome</keyword>
<dbReference type="EMBL" id="PZQS01000009">
    <property type="protein sequence ID" value="PVD24264.1"/>
    <property type="molecule type" value="Genomic_DNA"/>
</dbReference>
<evidence type="ECO:0000313" key="2">
    <source>
        <dbReference type="Proteomes" id="UP000245119"/>
    </source>
</evidence>
<gene>
    <name evidence="1" type="ORF">C0Q70_14735</name>
</gene>
<dbReference type="Proteomes" id="UP000245119">
    <property type="component" value="Linkage Group LG9"/>
</dbReference>
<dbReference type="AlphaFoldDB" id="A0A2T7NSX2"/>
<accession>A0A2T7NSX2</accession>
<name>A0A2T7NSX2_POMCA</name>
<proteinExistence type="predicted"/>
<sequence>MHSQNWLQVALSDEYVIVVQASNSQLAPILWYVLLPPLPPSSLFDLESGELAGRRVTVATHGSQSVTRGDPQEYTVAQRFTASARRARRRLDLFSGLTHPGWLKSSKEMSQDRRTIF</sequence>
<reference evidence="1 2" key="1">
    <citation type="submission" date="2018-04" db="EMBL/GenBank/DDBJ databases">
        <title>The genome of golden apple snail Pomacea canaliculata provides insight into stress tolerance and invasive adaptation.</title>
        <authorList>
            <person name="Liu C."/>
            <person name="Liu B."/>
            <person name="Ren Y."/>
            <person name="Zhang Y."/>
            <person name="Wang H."/>
            <person name="Li S."/>
            <person name="Jiang F."/>
            <person name="Yin L."/>
            <person name="Zhang G."/>
            <person name="Qian W."/>
            <person name="Fan W."/>
        </authorList>
    </citation>
    <scope>NUCLEOTIDE SEQUENCE [LARGE SCALE GENOMIC DNA]</scope>
    <source>
        <strain evidence="1">SZHN2017</strain>
        <tissue evidence="1">Muscle</tissue>
    </source>
</reference>
<evidence type="ECO:0000313" key="1">
    <source>
        <dbReference type="EMBL" id="PVD24264.1"/>
    </source>
</evidence>
<comment type="caution">
    <text evidence="1">The sequence shown here is derived from an EMBL/GenBank/DDBJ whole genome shotgun (WGS) entry which is preliminary data.</text>
</comment>
<organism evidence="1 2">
    <name type="scientific">Pomacea canaliculata</name>
    <name type="common">Golden apple snail</name>
    <dbReference type="NCBI Taxonomy" id="400727"/>
    <lineage>
        <taxon>Eukaryota</taxon>
        <taxon>Metazoa</taxon>
        <taxon>Spiralia</taxon>
        <taxon>Lophotrochozoa</taxon>
        <taxon>Mollusca</taxon>
        <taxon>Gastropoda</taxon>
        <taxon>Caenogastropoda</taxon>
        <taxon>Architaenioglossa</taxon>
        <taxon>Ampullarioidea</taxon>
        <taxon>Ampullariidae</taxon>
        <taxon>Pomacea</taxon>
    </lineage>
</organism>
<protein>
    <submittedName>
        <fullName evidence="1">Uncharacterized protein</fullName>
    </submittedName>
</protein>